<evidence type="ECO:0000313" key="3">
    <source>
        <dbReference type="EMBL" id="MBM7558146.1"/>
    </source>
</evidence>
<evidence type="ECO:0000259" key="2">
    <source>
        <dbReference type="PROSITE" id="PS51831"/>
    </source>
</evidence>
<evidence type="ECO:0000256" key="1">
    <source>
        <dbReference type="ARBA" id="ARBA00022801"/>
    </source>
</evidence>
<name>A0A938XXL8_9FIRM</name>
<dbReference type="Gene3D" id="1.10.3210.10">
    <property type="entry name" value="Hypothetical protein af1432"/>
    <property type="match status" value="1"/>
</dbReference>
<sequence length="386" mass="45815">MIKRKDLEQKEKNDLKPYACFSYNAKRVDSVKQHPIRTKFQRDRDRIIHSKSFRRMEYKTQVYLTQTGDHLRTRLTHSLEVSQIARTIATQLGLNIDLVEAISLGHDVGHTPFGHVAERKLNKLLNEDNVGDFKHNIQSVRILNCLEKKYSYKGLRLTIPLLEGILKHTDKYANLPKFCEGLYLDKDFSVTLEGQVVAVADEIAQITHDMDDFLRYKIVSLNDFLDHELFENLQKYFIEKRNMNFTKKIENCNKDLMKETVIKHLVDYLVSKLIEDAEENLEDDIRAYEIDKEYIKLNKIEKLVNDFHKYINKKCFNDFRIKEMDRRGEKIVEVLYEYYKEYPKDTLPKSTYELYEENGIRTIADYISGMTDRYAIEEYDSLIELF</sequence>
<accession>A0A938XXL8</accession>
<reference evidence="3" key="1">
    <citation type="submission" date="2021-01" db="EMBL/GenBank/DDBJ databases">
        <title>Genomic Encyclopedia of Type Strains, Phase IV (KMG-IV): sequencing the most valuable type-strain genomes for metagenomic binning, comparative biology and taxonomic classification.</title>
        <authorList>
            <person name="Goeker M."/>
        </authorList>
    </citation>
    <scope>NUCLEOTIDE SEQUENCE</scope>
    <source>
        <strain evidence="3">DSM 23230</strain>
    </source>
</reference>
<protein>
    <submittedName>
        <fullName evidence="3">DGTPase</fullName>
        <ecNumber evidence="3">3.1.5.1</ecNumber>
    </submittedName>
</protein>
<keyword evidence="4" id="KW-1185">Reference proteome</keyword>
<dbReference type="Pfam" id="PF01966">
    <property type="entry name" value="HD"/>
    <property type="match status" value="1"/>
</dbReference>
<dbReference type="PANTHER" id="PTHR35795:SF1">
    <property type="entry name" value="BIS(5'-NUCLEOSYL)-TETRAPHOSPHATASE, SYMMETRICAL"/>
    <property type="match status" value="1"/>
</dbReference>
<dbReference type="EC" id="3.1.5.1" evidence="3"/>
<dbReference type="NCBIfam" id="TIGR01353">
    <property type="entry name" value="dGTP_triPase"/>
    <property type="match status" value="1"/>
</dbReference>
<dbReference type="GO" id="GO:0008832">
    <property type="term" value="F:dGTPase activity"/>
    <property type="evidence" value="ECO:0007669"/>
    <property type="project" value="UniProtKB-EC"/>
</dbReference>
<dbReference type="InterPro" id="IPR003607">
    <property type="entry name" value="HD/PDEase_dom"/>
</dbReference>
<proteinExistence type="predicted"/>
<evidence type="ECO:0000313" key="4">
    <source>
        <dbReference type="Proteomes" id="UP000774000"/>
    </source>
</evidence>
<keyword evidence="1 3" id="KW-0378">Hydrolase</keyword>
<feature type="domain" description="HD" evidence="2">
    <location>
        <begin position="74"/>
        <end position="206"/>
    </location>
</feature>
<dbReference type="RefSeq" id="WP_204703170.1">
    <property type="nucleotide sequence ID" value="NZ_JAFBDQ010000029.1"/>
</dbReference>
<dbReference type="Proteomes" id="UP000774000">
    <property type="component" value="Unassembled WGS sequence"/>
</dbReference>
<dbReference type="PANTHER" id="PTHR35795">
    <property type="entry name" value="SLR1885 PROTEIN"/>
    <property type="match status" value="1"/>
</dbReference>
<comment type="caution">
    <text evidence="3">The sequence shown here is derived from an EMBL/GenBank/DDBJ whole genome shotgun (WGS) entry which is preliminary data.</text>
</comment>
<dbReference type="InterPro" id="IPR026875">
    <property type="entry name" value="PHydrolase_assoc_dom"/>
</dbReference>
<dbReference type="SMART" id="SM00471">
    <property type="entry name" value="HDc"/>
    <property type="match status" value="1"/>
</dbReference>
<dbReference type="InterPro" id="IPR006674">
    <property type="entry name" value="HD_domain"/>
</dbReference>
<dbReference type="InterPro" id="IPR051094">
    <property type="entry name" value="Diverse_Catalytic_Enzymes"/>
</dbReference>
<dbReference type="AlphaFoldDB" id="A0A938XXL8"/>
<dbReference type="CDD" id="cd00077">
    <property type="entry name" value="HDc"/>
    <property type="match status" value="1"/>
</dbReference>
<dbReference type="InterPro" id="IPR006261">
    <property type="entry name" value="dGTPase"/>
</dbReference>
<dbReference type="SUPFAM" id="SSF109604">
    <property type="entry name" value="HD-domain/PDEase-like"/>
    <property type="match status" value="1"/>
</dbReference>
<dbReference type="PROSITE" id="PS51831">
    <property type="entry name" value="HD"/>
    <property type="match status" value="1"/>
</dbReference>
<dbReference type="EMBL" id="JAFBDQ010000029">
    <property type="protein sequence ID" value="MBM7558146.1"/>
    <property type="molecule type" value="Genomic_DNA"/>
</dbReference>
<organism evidence="3 4">
    <name type="scientific">Halanaerobacter jeridensis</name>
    <dbReference type="NCBI Taxonomy" id="706427"/>
    <lineage>
        <taxon>Bacteria</taxon>
        <taxon>Bacillati</taxon>
        <taxon>Bacillota</taxon>
        <taxon>Clostridia</taxon>
        <taxon>Halanaerobiales</taxon>
        <taxon>Halobacteroidaceae</taxon>
        <taxon>Halanaerobacter</taxon>
    </lineage>
</organism>
<dbReference type="Pfam" id="PF13286">
    <property type="entry name" value="HD_assoc"/>
    <property type="match status" value="1"/>
</dbReference>
<gene>
    <name evidence="3" type="ORF">JOC47_003016</name>
</gene>